<reference evidence="2" key="1">
    <citation type="journal article" date="2019" name="Int. J. Syst. Evol. Microbiol.">
        <title>The Global Catalogue of Microorganisms (GCM) 10K type strain sequencing project: providing services to taxonomists for standard genome sequencing and annotation.</title>
        <authorList>
            <consortium name="The Broad Institute Genomics Platform"/>
            <consortium name="The Broad Institute Genome Sequencing Center for Infectious Disease"/>
            <person name="Wu L."/>
            <person name="Ma J."/>
        </authorList>
    </citation>
    <scope>NUCLEOTIDE SEQUENCE [LARGE SCALE GENOMIC DNA]</scope>
    <source>
        <strain evidence="2">KCTC 22154</strain>
    </source>
</reference>
<organism evidence="1 2">
    <name type="scientific">Vreelandella hamiltonii</name>
    <dbReference type="NCBI Taxonomy" id="502829"/>
    <lineage>
        <taxon>Bacteria</taxon>
        <taxon>Pseudomonadati</taxon>
        <taxon>Pseudomonadota</taxon>
        <taxon>Gammaproteobacteria</taxon>
        <taxon>Oceanospirillales</taxon>
        <taxon>Halomonadaceae</taxon>
        <taxon>Vreelandella</taxon>
    </lineage>
</organism>
<keyword evidence="1" id="KW-0238">DNA-binding</keyword>
<proteinExistence type="predicted"/>
<dbReference type="PANTHER" id="PTHR35810:SF1">
    <property type="entry name" value="CYTOPLASMIC PROTEIN"/>
    <property type="match status" value="1"/>
</dbReference>
<dbReference type="AlphaFoldDB" id="A0A8H9ILR9"/>
<dbReference type="EMBL" id="BMXN01000001">
    <property type="protein sequence ID" value="GHD54325.1"/>
    <property type="molecule type" value="Genomic_DNA"/>
</dbReference>
<dbReference type="Proteomes" id="UP000623776">
    <property type="component" value="Unassembled WGS sequence"/>
</dbReference>
<dbReference type="InterPro" id="IPR011204">
    <property type="entry name" value="Virulence_RhuM-like"/>
</dbReference>
<evidence type="ECO:0000313" key="2">
    <source>
        <dbReference type="Proteomes" id="UP000623776"/>
    </source>
</evidence>
<evidence type="ECO:0000313" key="1">
    <source>
        <dbReference type="EMBL" id="GHD54325.1"/>
    </source>
</evidence>
<accession>A0A8H9ILR9</accession>
<sequence>MSELILYTTDDGRTQLHLRVEGDSIWLSQLEIAELFQTTKQNVSLHAKNIFEDNELDPEATVKESLTVQSEGNRQVKRKISYYNLDLILAIGYRVRSPRGVQFRQWASTHLKEFLLKGFVMDDERLKNPGGWDYFDELLERIRDIRASEKRFYQKVRDLFALSSDYQARERETAQFFAEVQNKLLYATTAHTAAELILKRSNPDQPNMALTSWSGSRVRKQDVIVAKNYLTADEIDTLNRLVVIFLEQAELRVKQQKELTLDFWRNNVDKMLAFNDQPILAGAGSVSREKMERIARERYEVFDQQRRIAEAKAADAADLKEIEQLEQDLKHKGKKP</sequence>
<comment type="caution">
    <text evidence="1">The sequence shown here is derived from an EMBL/GenBank/DDBJ whole genome shotgun (WGS) entry which is preliminary data.</text>
</comment>
<name>A0A8H9ILR9_9GAMM</name>
<gene>
    <name evidence="1" type="ORF">GCM10007157_02630</name>
</gene>
<protein>
    <submittedName>
        <fullName evidence="1">DNA-binding protein</fullName>
    </submittedName>
</protein>
<keyword evidence="2" id="KW-1185">Reference proteome</keyword>
<dbReference type="Pfam" id="PF13310">
    <property type="entry name" value="Virulence_RhuM"/>
    <property type="match status" value="1"/>
</dbReference>
<dbReference type="RefSeq" id="WP_189462611.1">
    <property type="nucleotide sequence ID" value="NZ_BMXN01000001.1"/>
</dbReference>
<dbReference type="GO" id="GO:0003677">
    <property type="term" value="F:DNA binding"/>
    <property type="evidence" value="ECO:0007669"/>
    <property type="project" value="UniProtKB-KW"/>
</dbReference>
<dbReference type="PANTHER" id="PTHR35810">
    <property type="entry name" value="CYTOPLASMIC PROTEIN-RELATED"/>
    <property type="match status" value="1"/>
</dbReference>
<dbReference type="PIRSF" id="PIRSF015268">
    <property type="entry name" value="Virulence_RhuM"/>
    <property type="match status" value="1"/>
</dbReference>